<evidence type="ECO:0000313" key="2">
    <source>
        <dbReference type="EMBL" id="EFC90533.1"/>
    </source>
</evidence>
<protein>
    <recommendedName>
        <fullName evidence="1">PPM-type phosphatase domain-containing protein</fullName>
    </recommendedName>
</protein>
<dbReference type="EMBL" id="ABTR02000001">
    <property type="protein sequence ID" value="EFC90533.1"/>
    <property type="molecule type" value="Genomic_DNA"/>
</dbReference>
<name>D2Z4K4_9BACT</name>
<dbReference type="InterPro" id="IPR001932">
    <property type="entry name" value="PPM-type_phosphatase-like_dom"/>
</dbReference>
<dbReference type="AlphaFoldDB" id="D2Z4K4"/>
<gene>
    <name evidence="2" type="ORF">Dpep_0503</name>
</gene>
<dbReference type="Proteomes" id="UP000006427">
    <property type="component" value="Unassembled WGS sequence"/>
</dbReference>
<comment type="caution">
    <text evidence="2">The sequence shown here is derived from an EMBL/GenBank/DDBJ whole genome shotgun (WGS) entry which is preliminary data.</text>
</comment>
<dbReference type="InterPro" id="IPR036457">
    <property type="entry name" value="PPM-type-like_dom_sf"/>
</dbReference>
<feature type="domain" description="PPM-type phosphatase" evidence="1">
    <location>
        <begin position="24"/>
        <end position="235"/>
    </location>
</feature>
<dbReference type="PaxDb" id="469381-Dpep_0503"/>
<accession>D2Z4K4</accession>
<evidence type="ECO:0000259" key="1">
    <source>
        <dbReference type="Pfam" id="PF13672"/>
    </source>
</evidence>
<organism evidence="2 3">
    <name type="scientific">Dethiosulfovibrio peptidovorans DSM 11002</name>
    <dbReference type="NCBI Taxonomy" id="469381"/>
    <lineage>
        <taxon>Bacteria</taxon>
        <taxon>Thermotogati</taxon>
        <taxon>Synergistota</taxon>
        <taxon>Synergistia</taxon>
        <taxon>Synergistales</taxon>
        <taxon>Dethiosulfovibrionaceae</taxon>
        <taxon>Dethiosulfovibrio</taxon>
    </lineage>
</organism>
<sequence length="338" mass="36697">MGIAVVMGYSITLKLWNGAHARAIGRDHVKNGTPCQDRTGLVRRKGVICASLADGAGSRPLSHIGAEAAVEAAGRSLTDRFDELSKFKKNKAVEALYQDLLRAVKAAADRAGLSLDDMASTLLAVAVRGDRYLACHVGDGAIVQVSKKGARMLSVPEGGEFANQTVFLTGKDGAKSLRLYRGKVYKGTKGFVLMSDGPAASLYRKRNGAFHPARACASMVDWCASAGEKQVSSALELNLSTLIRERTGDDCSLAVLGASIMSPSELARTEDSRRSELLGTNRKNYHCTHMDYLRDLEYRGESVGTKDRAIKLEVARSTVRRHRERLKWEVLNIKEAAE</sequence>
<keyword evidence="3" id="KW-1185">Reference proteome</keyword>
<dbReference type="Gene3D" id="3.60.40.10">
    <property type="entry name" value="PPM-type phosphatase domain"/>
    <property type="match status" value="1"/>
</dbReference>
<dbReference type="OrthoDB" id="9805674at2"/>
<reference evidence="2 3" key="1">
    <citation type="journal article" date="2010" name="Stand. Genomic Sci.">
        <title>Permanent draft genome sequence of Dethiosulfovibrio peptidovorans type strain (SEBR 4207).</title>
        <authorList>
            <person name="Labutti K."/>
            <person name="Mayilraj S."/>
            <person name="Clum A."/>
            <person name="Lucas S."/>
            <person name="Glavina Del Rio T."/>
            <person name="Nolan M."/>
            <person name="Tice H."/>
            <person name="Cheng J.F."/>
            <person name="Pitluck S."/>
            <person name="Liolios K."/>
            <person name="Ivanova N."/>
            <person name="Mavromatis K."/>
            <person name="Mikhailova N."/>
            <person name="Pati A."/>
            <person name="Goodwin L."/>
            <person name="Chen A."/>
            <person name="Palaniappan K."/>
            <person name="Land M."/>
            <person name="Hauser L."/>
            <person name="Chang Y.J."/>
            <person name="Jeffries C.D."/>
            <person name="Rohde M."/>
            <person name="Spring S."/>
            <person name="Goker M."/>
            <person name="Woyke T."/>
            <person name="Bristow J."/>
            <person name="Eisen J.A."/>
            <person name="Markowitz V."/>
            <person name="Hugenholtz P."/>
            <person name="Kyrpides N.C."/>
            <person name="Klenk H.P."/>
            <person name="Lapidus A."/>
        </authorList>
    </citation>
    <scope>NUCLEOTIDE SEQUENCE [LARGE SCALE GENOMIC DNA]</scope>
    <source>
        <strain evidence="2 3">DSM 11002</strain>
    </source>
</reference>
<dbReference type="eggNOG" id="COG0631">
    <property type="taxonomic scope" value="Bacteria"/>
</dbReference>
<dbReference type="SUPFAM" id="SSF81606">
    <property type="entry name" value="PP2C-like"/>
    <property type="match status" value="1"/>
</dbReference>
<evidence type="ECO:0000313" key="3">
    <source>
        <dbReference type="Proteomes" id="UP000006427"/>
    </source>
</evidence>
<proteinExistence type="predicted"/>
<dbReference type="STRING" id="469381.Dpep_0503"/>
<dbReference type="Pfam" id="PF13672">
    <property type="entry name" value="PP2C_2"/>
    <property type="match status" value="1"/>
</dbReference>